<gene>
    <name evidence="9" type="ORF">A3D01_00050</name>
</gene>
<dbReference type="GO" id="GO:0004550">
    <property type="term" value="F:nucleoside diphosphate kinase activity"/>
    <property type="evidence" value="ECO:0007669"/>
    <property type="project" value="UniProtKB-EC"/>
</dbReference>
<comment type="caution">
    <text evidence="6">Lacks conserved residue(s) required for the propagation of feature annotation.</text>
</comment>
<reference evidence="9 10" key="1">
    <citation type="journal article" date="2016" name="Nat. Commun.">
        <title>Thousands of microbial genomes shed light on interconnected biogeochemical processes in an aquifer system.</title>
        <authorList>
            <person name="Anantharaman K."/>
            <person name="Brown C.T."/>
            <person name="Hug L.A."/>
            <person name="Sharon I."/>
            <person name="Castelle C.J."/>
            <person name="Probst A.J."/>
            <person name="Thomas B.C."/>
            <person name="Singh A."/>
            <person name="Wilkins M.J."/>
            <person name="Karaoz U."/>
            <person name="Brodie E.L."/>
            <person name="Williams K.H."/>
            <person name="Hubbard S.S."/>
            <person name="Banfield J.F."/>
        </authorList>
    </citation>
    <scope>NUCLEOTIDE SEQUENCE [LARGE SCALE GENOMIC DNA]</scope>
</reference>
<dbReference type="GO" id="GO:0006228">
    <property type="term" value="P:UTP biosynthetic process"/>
    <property type="evidence" value="ECO:0007669"/>
    <property type="project" value="InterPro"/>
</dbReference>
<name>A0A1F7Z4T3_9BACT</name>
<evidence type="ECO:0000313" key="9">
    <source>
        <dbReference type="EMBL" id="OGM34109.1"/>
    </source>
</evidence>
<evidence type="ECO:0000256" key="6">
    <source>
        <dbReference type="PROSITE-ProRule" id="PRU00706"/>
    </source>
</evidence>
<dbReference type="EC" id="2.7.4.6" evidence="3"/>
<dbReference type="STRING" id="1802505.A3D01_00050"/>
<evidence type="ECO:0000313" key="10">
    <source>
        <dbReference type="Proteomes" id="UP000177169"/>
    </source>
</evidence>
<evidence type="ECO:0000259" key="8">
    <source>
        <dbReference type="SMART" id="SM00562"/>
    </source>
</evidence>
<dbReference type="Proteomes" id="UP000177169">
    <property type="component" value="Unassembled WGS sequence"/>
</dbReference>
<evidence type="ECO:0000256" key="4">
    <source>
        <dbReference type="ARBA" id="ARBA00022679"/>
    </source>
</evidence>
<dbReference type="SUPFAM" id="SSF54919">
    <property type="entry name" value="Nucleoside diphosphate kinase, NDK"/>
    <property type="match status" value="1"/>
</dbReference>
<keyword evidence="5" id="KW-0418">Kinase</keyword>
<dbReference type="GO" id="GO:0006241">
    <property type="term" value="P:CTP biosynthetic process"/>
    <property type="evidence" value="ECO:0007669"/>
    <property type="project" value="InterPro"/>
</dbReference>
<dbReference type="InterPro" id="IPR036850">
    <property type="entry name" value="NDK-like_dom_sf"/>
</dbReference>
<evidence type="ECO:0000256" key="2">
    <source>
        <dbReference type="ARBA" id="ARBA00008142"/>
    </source>
</evidence>
<dbReference type="SMART" id="SM00562">
    <property type="entry name" value="NDK"/>
    <property type="match status" value="1"/>
</dbReference>
<protein>
    <recommendedName>
        <fullName evidence="3">nucleoside-diphosphate kinase</fullName>
        <ecNumber evidence="3">2.7.4.6</ecNumber>
    </recommendedName>
</protein>
<dbReference type="PROSITE" id="PS51374">
    <property type="entry name" value="NDPK_LIKE"/>
    <property type="match status" value="1"/>
</dbReference>
<evidence type="ECO:0000256" key="5">
    <source>
        <dbReference type="ARBA" id="ARBA00022777"/>
    </source>
</evidence>
<dbReference type="Pfam" id="PF00334">
    <property type="entry name" value="NDK"/>
    <property type="match status" value="2"/>
</dbReference>
<dbReference type="AlphaFoldDB" id="A0A1F7Z4T3"/>
<keyword evidence="4" id="KW-0808">Transferase</keyword>
<dbReference type="InterPro" id="IPR034907">
    <property type="entry name" value="NDK-like_dom"/>
</dbReference>
<sequence length="194" mass="22117">MTERTVVLIKPDGVKRGIVGQIISRFENVGLKIAAMKMIWIDKDFAAKHYPVSRKQWVESIGKRALETYKEYGRDLGEDLDTMEPYEIGKKMCKWLVEFLTSGPVVAILLEGENSINTVRKIVGHTFGDKAVPGTIRGDFTKARGYASFMSKRAGHNLVHASGNSEEAEFEEELWFKKNEIYSYKRLDEEMYLG</sequence>
<feature type="domain" description="Nucleoside diphosphate kinase-like" evidence="8">
    <location>
        <begin position="2"/>
        <end position="183"/>
    </location>
</feature>
<proteinExistence type="inferred from homology"/>
<evidence type="ECO:0000256" key="7">
    <source>
        <dbReference type="RuleBase" id="RU004011"/>
    </source>
</evidence>
<dbReference type="PRINTS" id="PR01243">
    <property type="entry name" value="NUCDPKINASE"/>
</dbReference>
<dbReference type="GO" id="GO:0006183">
    <property type="term" value="P:GTP biosynthetic process"/>
    <property type="evidence" value="ECO:0007669"/>
    <property type="project" value="InterPro"/>
</dbReference>
<comment type="similarity">
    <text evidence="2 6 7">Belongs to the NDK family.</text>
</comment>
<dbReference type="Gene3D" id="3.30.70.141">
    <property type="entry name" value="Nucleoside diphosphate kinase-like domain"/>
    <property type="match status" value="1"/>
</dbReference>
<accession>A0A1F7Z4T3</accession>
<comment type="cofactor">
    <cofactor evidence="1">
        <name>Mg(2+)</name>
        <dbReference type="ChEBI" id="CHEBI:18420"/>
    </cofactor>
</comment>
<dbReference type="EMBL" id="MGGR01000009">
    <property type="protein sequence ID" value="OGM34109.1"/>
    <property type="molecule type" value="Genomic_DNA"/>
</dbReference>
<comment type="caution">
    <text evidence="9">The sequence shown here is derived from an EMBL/GenBank/DDBJ whole genome shotgun (WGS) entry which is preliminary data.</text>
</comment>
<evidence type="ECO:0000256" key="1">
    <source>
        <dbReference type="ARBA" id="ARBA00001946"/>
    </source>
</evidence>
<dbReference type="PANTHER" id="PTHR11349">
    <property type="entry name" value="NUCLEOSIDE DIPHOSPHATE KINASE"/>
    <property type="match status" value="1"/>
</dbReference>
<dbReference type="InterPro" id="IPR001564">
    <property type="entry name" value="Nucleoside_diP_kinase"/>
</dbReference>
<organism evidence="9 10">
    <name type="scientific">Candidatus Woesebacteria bacterium RIFCSPHIGHO2_02_FULL_39_13</name>
    <dbReference type="NCBI Taxonomy" id="1802505"/>
    <lineage>
        <taxon>Bacteria</taxon>
        <taxon>Candidatus Woeseibacteriota</taxon>
    </lineage>
</organism>
<evidence type="ECO:0000256" key="3">
    <source>
        <dbReference type="ARBA" id="ARBA00012966"/>
    </source>
</evidence>